<feature type="domain" description="GHMP kinase N-terminal" evidence="3">
    <location>
        <begin position="514"/>
        <end position="602"/>
    </location>
</feature>
<sequence length="892" mass="98270">MVSEESRKHPLVFAYYVTGHGFGHATRVVEVARHLILAGHDVHVVTGAPDYVFTTEIQSLRLFIRKVLLDCGAIQADALTVDRLASLEKYSETAVVPRDSILETELEWLKSIKADLVVSDVVPVACRAAADAGIRSVCVTNFSWDFIYAEYVMVAGYHKRSIVWQIAEDYSHCEFLIRLPGYCPMPAFRDSIDVPLVVRRLHKSREENLELERDVKVVILNFGGQPSGWTLKEDYLPPGWLCLVCGSSDSQNLPPNFVKLAKDVAARILIDTASGKNYTSDKLSGARRLRDAIILGYELQRVPGKDLCIPEWYANAENELGLRTGSPTAEMSDDSFVMPSYPEDFEILHGELLGLPDTANFLKSLSELEVVFDYGKSTEKRQMREQKAAANLFNWEEDIFVARAPGRLDVMGGIADYSGSLVLQMPIREACHVAVQKIQPTKQRLWKHAQARQSSKGQGQTPVLQIVSYGSELSNRGPTFDMNLSDFMDGEHPLSYEKARNYFARDPSQRWAAYVAGTILVLMKELGTRFENSISVLVSSAVPEGKGVSSSAAVEVATMSAIAAAHGLNVSPRELALLCQKVENHVVGAPCGVMDQMTSACGEANKLFAMVCQPAEVLGLVDIPNHIRFWGIDSGIRHSVGGGDYGSVRIGAFMGRKIVKSVASEQLSPSLSTNGMIADELEEDAVELLEAEASLDYLCNLSPHRYEALYVKQLPEAMLGETFLEKYADHNDPVTVIDKKRNYGVRAAARHPIYENFRVQAFKALLTSLASNDQLTALGELMYQCHYSYSACGLGSDGTDRLVQLVQEMQHSKTSRSAEGTLYGSKITGGGSGGTVCVIGKNCLRSSQQILEIQQRYKAATGYLPILFEGSSPGAGKFGHLRIRRRFPPKQD</sequence>
<protein>
    <submittedName>
        <fullName evidence="5">L-arabinokinase</fullName>
    </submittedName>
</protein>
<evidence type="ECO:0000313" key="6">
    <source>
        <dbReference type="Proteomes" id="UP001604336"/>
    </source>
</evidence>
<dbReference type="Pfam" id="PF10509">
    <property type="entry name" value="GalKase_gal_bdg"/>
    <property type="match status" value="1"/>
</dbReference>
<dbReference type="EMBL" id="JBFOLK010000004">
    <property type="protein sequence ID" value="KAL2517416.1"/>
    <property type="molecule type" value="Genomic_DNA"/>
</dbReference>
<dbReference type="GO" id="GO:0005524">
    <property type="term" value="F:ATP binding"/>
    <property type="evidence" value="ECO:0007669"/>
    <property type="project" value="UniProtKB-KW"/>
</dbReference>
<dbReference type="AlphaFoldDB" id="A0ABD1TXH0"/>
<dbReference type="PRINTS" id="PR00959">
    <property type="entry name" value="MEVGALKINASE"/>
</dbReference>
<dbReference type="InterPro" id="IPR020568">
    <property type="entry name" value="Ribosomal_Su5_D2-typ_SF"/>
</dbReference>
<dbReference type="SUPFAM" id="SSF55060">
    <property type="entry name" value="GHMP Kinase, C-terminal domain"/>
    <property type="match status" value="1"/>
</dbReference>
<evidence type="ECO:0000313" key="5">
    <source>
        <dbReference type="EMBL" id="KAL2517416.1"/>
    </source>
</evidence>
<dbReference type="SUPFAM" id="SSF54211">
    <property type="entry name" value="Ribosomal protein S5 domain 2-like"/>
    <property type="match status" value="1"/>
</dbReference>
<comment type="caution">
    <text evidence="5">The sequence shown here is derived from an EMBL/GenBank/DDBJ whole genome shotgun (WGS) entry which is preliminary data.</text>
</comment>
<evidence type="ECO:0000259" key="3">
    <source>
        <dbReference type="Pfam" id="PF00288"/>
    </source>
</evidence>
<dbReference type="PANTHER" id="PTHR38134:SF2">
    <property type="entry name" value="GALACTOKINASE"/>
    <property type="match status" value="1"/>
</dbReference>
<dbReference type="FunFam" id="3.30.70.890:FF:000008">
    <property type="entry name" value="L-arabinokinase"/>
    <property type="match status" value="1"/>
</dbReference>
<dbReference type="Pfam" id="PF00288">
    <property type="entry name" value="GHMP_kinases_N"/>
    <property type="match status" value="1"/>
</dbReference>
<accession>A0ABD1TXH0</accession>
<organism evidence="5 6">
    <name type="scientific">Abeliophyllum distichum</name>
    <dbReference type="NCBI Taxonomy" id="126358"/>
    <lineage>
        <taxon>Eukaryota</taxon>
        <taxon>Viridiplantae</taxon>
        <taxon>Streptophyta</taxon>
        <taxon>Embryophyta</taxon>
        <taxon>Tracheophyta</taxon>
        <taxon>Spermatophyta</taxon>
        <taxon>Magnoliopsida</taxon>
        <taxon>eudicotyledons</taxon>
        <taxon>Gunneridae</taxon>
        <taxon>Pentapetalae</taxon>
        <taxon>asterids</taxon>
        <taxon>lamiids</taxon>
        <taxon>Lamiales</taxon>
        <taxon>Oleaceae</taxon>
        <taxon>Forsythieae</taxon>
        <taxon>Abeliophyllum</taxon>
    </lineage>
</organism>
<keyword evidence="1" id="KW-0547">Nucleotide-binding</keyword>
<name>A0ABD1TXH0_9LAMI</name>
<dbReference type="InterPro" id="IPR014721">
    <property type="entry name" value="Ribsml_uS5_D2-typ_fold_subgr"/>
</dbReference>
<dbReference type="InterPro" id="IPR006204">
    <property type="entry name" value="GHMP_kinase_N_dom"/>
</dbReference>
<gene>
    <name evidence="5" type="ORF">Adt_13663</name>
</gene>
<dbReference type="PANTHER" id="PTHR38134">
    <property type="entry name" value="SLR1395 PROTEIN"/>
    <property type="match status" value="1"/>
</dbReference>
<reference evidence="6" key="1">
    <citation type="submission" date="2024-07" db="EMBL/GenBank/DDBJ databases">
        <title>Two chromosome-level genome assemblies of Korean endemic species Abeliophyllum distichum and Forsythia ovata (Oleaceae).</title>
        <authorList>
            <person name="Jang H."/>
        </authorList>
    </citation>
    <scope>NUCLEOTIDE SEQUENCE [LARGE SCALE GENOMIC DNA]</scope>
</reference>
<keyword evidence="2" id="KW-0067">ATP-binding</keyword>
<keyword evidence="6" id="KW-1185">Reference proteome</keyword>
<dbReference type="InterPro" id="IPR019539">
    <property type="entry name" value="GalKase_N"/>
</dbReference>
<dbReference type="InterPro" id="IPR036554">
    <property type="entry name" value="GHMP_kinase_C_sf"/>
</dbReference>
<dbReference type="Proteomes" id="UP001604336">
    <property type="component" value="Unassembled WGS sequence"/>
</dbReference>
<dbReference type="Gene3D" id="3.30.70.890">
    <property type="entry name" value="GHMP kinase, C-terminal domain"/>
    <property type="match status" value="1"/>
</dbReference>
<dbReference type="InterPro" id="IPR053205">
    <property type="entry name" value="GHMP_kinase_L-arabinokinase"/>
</dbReference>
<proteinExistence type="predicted"/>
<dbReference type="Gene3D" id="3.30.230.10">
    <property type="match status" value="1"/>
</dbReference>
<dbReference type="FunFam" id="3.40.50.2000:FF:000140">
    <property type="entry name" value="L-arabinokinase"/>
    <property type="match status" value="1"/>
</dbReference>
<evidence type="ECO:0000256" key="1">
    <source>
        <dbReference type="ARBA" id="ARBA00022741"/>
    </source>
</evidence>
<dbReference type="Gene3D" id="3.40.50.2000">
    <property type="entry name" value="Glycogen Phosphorylase B"/>
    <property type="match status" value="1"/>
</dbReference>
<dbReference type="FunFam" id="3.30.230.10:FF:000037">
    <property type="entry name" value="L-arabinokinase"/>
    <property type="match status" value="1"/>
</dbReference>
<evidence type="ECO:0000259" key="4">
    <source>
        <dbReference type="Pfam" id="PF10509"/>
    </source>
</evidence>
<dbReference type="GO" id="GO:0005975">
    <property type="term" value="P:carbohydrate metabolic process"/>
    <property type="evidence" value="ECO:0007669"/>
    <property type="project" value="UniProtKB-ARBA"/>
</dbReference>
<feature type="domain" description="Galactokinase N-terminal" evidence="4">
    <location>
        <begin position="393"/>
        <end position="437"/>
    </location>
</feature>
<evidence type="ECO:0000256" key="2">
    <source>
        <dbReference type="ARBA" id="ARBA00022840"/>
    </source>
</evidence>
<dbReference type="SUPFAM" id="SSF53756">
    <property type="entry name" value="UDP-Glycosyltransferase/glycogen phosphorylase"/>
    <property type="match status" value="1"/>
</dbReference>